<dbReference type="EMBL" id="LCPE01000014">
    <property type="protein sequence ID" value="KKU94392.1"/>
    <property type="molecule type" value="Genomic_DNA"/>
</dbReference>
<accession>A0A0G1UJR4</accession>
<evidence type="ECO:0000313" key="2">
    <source>
        <dbReference type="Proteomes" id="UP000034877"/>
    </source>
</evidence>
<evidence type="ECO:0000313" key="1">
    <source>
        <dbReference type="EMBL" id="KKU94392.1"/>
    </source>
</evidence>
<comment type="caution">
    <text evidence="1">The sequence shown here is derived from an EMBL/GenBank/DDBJ whole genome shotgun (WGS) entry which is preliminary data.</text>
</comment>
<dbReference type="AlphaFoldDB" id="A0A0G1UJR4"/>
<dbReference type="Proteomes" id="UP000034877">
    <property type="component" value="Unassembled WGS sequence"/>
</dbReference>
<reference evidence="1 2" key="1">
    <citation type="journal article" date="2015" name="Nature">
        <title>rRNA introns, odd ribosomes, and small enigmatic genomes across a large radiation of phyla.</title>
        <authorList>
            <person name="Brown C.T."/>
            <person name="Hug L.A."/>
            <person name="Thomas B.C."/>
            <person name="Sharon I."/>
            <person name="Castelle C.J."/>
            <person name="Singh A."/>
            <person name="Wilkins M.J."/>
            <person name="Williams K.H."/>
            <person name="Banfield J.F."/>
        </authorList>
    </citation>
    <scope>NUCLEOTIDE SEQUENCE [LARGE SCALE GENOMIC DNA]</scope>
</reference>
<sequence>MAREVWQPIEQFNDGAEALVTTYKIGGIPCLVTRVRRIGLEPFENSGCQHLILDNLFILFAVSVPLGSRTPLPQLLSEFQTNLLALLPESGPKSKYLEYFLQRQPLCNKTRSNPAFSCGSIEILPDASLSVITAGQTILGFLDKSGCAHLPFAPGRDPIPWNASSTPRQPICVKIFPPHVLQYMQKHGIKPVLATPEMTGRTKPPKYEIHWKCIPNMPQAILRLYGSVPGKITVIVG</sequence>
<name>A0A0G1UJR4_9BACT</name>
<gene>
    <name evidence="1" type="ORF">UY22_C0014G0013</name>
</gene>
<organism evidence="1 2">
    <name type="scientific">Candidatus Amesbacteria bacterium GW2011_GWC1_48_10</name>
    <dbReference type="NCBI Taxonomy" id="1618365"/>
    <lineage>
        <taxon>Bacteria</taxon>
        <taxon>Candidatus Amesiibacteriota</taxon>
    </lineage>
</organism>
<protein>
    <submittedName>
        <fullName evidence="1">Uncharacterized protein</fullName>
    </submittedName>
</protein>
<proteinExistence type="predicted"/>